<feature type="domain" description="Zinc-ribbon" evidence="2">
    <location>
        <begin position="149"/>
        <end position="170"/>
    </location>
</feature>
<comment type="caution">
    <text evidence="3">The sequence shown here is derived from an EMBL/GenBank/DDBJ whole genome shotgun (WGS) entry which is preliminary data.</text>
</comment>
<dbReference type="InterPro" id="IPR026870">
    <property type="entry name" value="Zinc_ribbon_dom"/>
</dbReference>
<organism evidence="3 4">
    <name type="scientific">Leptolinea tardivitalis</name>
    <dbReference type="NCBI Taxonomy" id="229920"/>
    <lineage>
        <taxon>Bacteria</taxon>
        <taxon>Bacillati</taxon>
        <taxon>Chloroflexota</taxon>
        <taxon>Anaerolineae</taxon>
        <taxon>Anaerolineales</taxon>
        <taxon>Anaerolineaceae</taxon>
        <taxon>Leptolinea</taxon>
    </lineage>
</organism>
<evidence type="ECO:0000313" key="4">
    <source>
        <dbReference type="Proteomes" id="UP000050430"/>
    </source>
</evidence>
<dbReference type="STRING" id="229920.ADM99_11640"/>
<evidence type="ECO:0000256" key="1">
    <source>
        <dbReference type="SAM" id="Coils"/>
    </source>
</evidence>
<name>A0A0P6X796_9CHLR</name>
<evidence type="ECO:0000313" key="3">
    <source>
        <dbReference type="EMBL" id="KPL70955.1"/>
    </source>
</evidence>
<evidence type="ECO:0000259" key="2">
    <source>
        <dbReference type="Pfam" id="PF13240"/>
    </source>
</evidence>
<dbReference type="EMBL" id="LGCK01000012">
    <property type="protein sequence ID" value="KPL70955.1"/>
    <property type="molecule type" value="Genomic_DNA"/>
</dbReference>
<gene>
    <name evidence="3" type="ORF">ADM99_11640</name>
</gene>
<sequence>MDIGSLLLILAISLLAGFVVSRPFFAESSDKSTDEEITELLAGKELKLSNLMSEKERIFTTLQELETDHALKKIPDEEFPKQRVVLVHAAAKTLRDIDELEVEIKSILKETSVQKKGASLAANAGIPNEVLEELIAARRRSRSEKSAGFCPHCGKVIQSSDVFCPACGSRVSAS</sequence>
<dbReference type="OrthoDB" id="164799at2"/>
<accession>A0A0P6X796</accession>
<feature type="coiled-coil region" evidence="1">
    <location>
        <begin position="48"/>
        <end position="110"/>
    </location>
</feature>
<dbReference type="Pfam" id="PF13240">
    <property type="entry name" value="Zn_Ribbon_1"/>
    <property type="match status" value="1"/>
</dbReference>
<dbReference type="RefSeq" id="WP_062422676.1">
    <property type="nucleotide sequence ID" value="NZ_BBYA01000011.1"/>
</dbReference>
<protein>
    <recommendedName>
        <fullName evidence="2">Zinc-ribbon domain-containing protein</fullName>
    </recommendedName>
</protein>
<dbReference type="Proteomes" id="UP000050430">
    <property type="component" value="Unassembled WGS sequence"/>
</dbReference>
<proteinExistence type="predicted"/>
<keyword evidence="4" id="KW-1185">Reference proteome</keyword>
<reference evidence="3 4" key="1">
    <citation type="submission" date="2015-07" db="EMBL/GenBank/DDBJ databases">
        <title>Genome sequence of Leptolinea tardivitalis DSM 16556.</title>
        <authorList>
            <person name="Hemp J."/>
            <person name="Ward L.M."/>
            <person name="Pace L.A."/>
            <person name="Fischer W.W."/>
        </authorList>
    </citation>
    <scope>NUCLEOTIDE SEQUENCE [LARGE SCALE GENOMIC DNA]</scope>
    <source>
        <strain evidence="3 4">YMTK-2</strain>
    </source>
</reference>
<dbReference type="AlphaFoldDB" id="A0A0P6X796"/>
<keyword evidence="1" id="KW-0175">Coiled coil</keyword>